<evidence type="ECO:0000313" key="2">
    <source>
        <dbReference type="Proteomes" id="UP000267821"/>
    </source>
</evidence>
<dbReference type="STRING" id="1051890.A0A3N4L762"/>
<proteinExistence type="predicted"/>
<keyword evidence="2" id="KW-1185">Reference proteome</keyword>
<dbReference type="EMBL" id="ML121631">
    <property type="protein sequence ID" value="RPB18426.1"/>
    <property type="molecule type" value="Genomic_DNA"/>
</dbReference>
<organism evidence="1 2">
    <name type="scientific">Terfezia boudieri ATCC MYA-4762</name>
    <dbReference type="NCBI Taxonomy" id="1051890"/>
    <lineage>
        <taxon>Eukaryota</taxon>
        <taxon>Fungi</taxon>
        <taxon>Dikarya</taxon>
        <taxon>Ascomycota</taxon>
        <taxon>Pezizomycotina</taxon>
        <taxon>Pezizomycetes</taxon>
        <taxon>Pezizales</taxon>
        <taxon>Pezizaceae</taxon>
        <taxon>Terfezia</taxon>
    </lineage>
</organism>
<evidence type="ECO:0000313" key="1">
    <source>
        <dbReference type="EMBL" id="RPB18426.1"/>
    </source>
</evidence>
<gene>
    <name evidence="1" type="ORF">L211DRAFT_766508</name>
</gene>
<feature type="non-terminal residue" evidence="1">
    <location>
        <position position="126"/>
    </location>
</feature>
<dbReference type="OrthoDB" id="2641813at2759"/>
<dbReference type="AlphaFoldDB" id="A0A3N4L762"/>
<accession>A0A3N4L762</accession>
<reference evidence="1 2" key="1">
    <citation type="journal article" date="2018" name="Nat. Ecol. Evol.">
        <title>Pezizomycetes genomes reveal the molecular basis of ectomycorrhizal truffle lifestyle.</title>
        <authorList>
            <person name="Murat C."/>
            <person name="Payen T."/>
            <person name="Noel B."/>
            <person name="Kuo A."/>
            <person name="Morin E."/>
            <person name="Chen J."/>
            <person name="Kohler A."/>
            <person name="Krizsan K."/>
            <person name="Balestrini R."/>
            <person name="Da Silva C."/>
            <person name="Montanini B."/>
            <person name="Hainaut M."/>
            <person name="Levati E."/>
            <person name="Barry K.W."/>
            <person name="Belfiori B."/>
            <person name="Cichocki N."/>
            <person name="Clum A."/>
            <person name="Dockter R.B."/>
            <person name="Fauchery L."/>
            <person name="Guy J."/>
            <person name="Iotti M."/>
            <person name="Le Tacon F."/>
            <person name="Lindquist E.A."/>
            <person name="Lipzen A."/>
            <person name="Malagnac F."/>
            <person name="Mello A."/>
            <person name="Molinier V."/>
            <person name="Miyauchi S."/>
            <person name="Poulain J."/>
            <person name="Riccioni C."/>
            <person name="Rubini A."/>
            <person name="Sitrit Y."/>
            <person name="Splivallo R."/>
            <person name="Traeger S."/>
            <person name="Wang M."/>
            <person name="Zifcakova L."/>
            <person name="Wipf D."/>
            <person name="Zambonelli A."/>
            <person name="Paolocci F."/>
            <person name="Nowrousian M."/>
            <person name="Ottonello S."/>
            <person name="Baldrian P."/>
            <person name="Spatafora J.W."/>
            <person name="Henrissat B."/>
            <person name="Nagy L.G."/>
            <person name="Aury J.M."/>
            <person name="Wincker P."/>
            <person name="Grigoriev I.V."/>
            <person name="Bonfante P."/>
            <person name="Martin F.M."/>
        </authorList>
    </citation>
    <scope>NUCLEOTIDE SEQUENCE [LARGE SCALE GENOMIC DNA]</scope>
    <source>
        <strain evidence="1 2">ATCC MYA-4762</strain>
    </source>
</reference>
<sequence length="126" mass="14832">FRYFFCMNPDSFLYILSKIRDYIVFKNNSRYKQANPMLYLFIALRHLGSEASIKATVISFSQLFGIGYRTVILYTNWICIASQSLFNDIVKWPSVQEKDNMRFYIQKSRFGVFLGCIGILDRILIP</sequence>
<protein>
    <submittedName>
        <fullName evidence="1">Uncharacterized protein</fullName>
    </submittedName>
</protein>
<feature type="non-terminal residue" evidence="1">
    <location>
        <position position="1"/>
    </location>
</feature>
<name>A0A3N4L762_9PEZI</name>
<dbReference type="InParanoid" id="A0A3N4L762"/>
<dbReference type="Proteomes" id="UP000267821">
    <property type="component" value="Unassembled WGS sequence"/>
</dbReference>